<organism evidence="2 3">
    <name type="scientific">Actinomortierella ambigua</name>
    <dbReference type="NCBI Taxonomy" id="1343610"/>
    <lineage>
        <taxon>Eukaryota</taxon>
        <taxon>Fungi</taxon>
        <taxon>Fungi incertae sedis</taxon>
        <taxon>Mucoromycota</taxon>
        <taxon>Mortierellomycotina</taxon>
        <taxon>Mortierellomycetes</taxon>
        <taxon>Mortierellales</taxon>
        <taxon>Mortierellaceae</taxon>
        <taxon>Actinomortierella</taxon>
    </lineage>
</organism>
<feature type="region of interest" description="Disordered" evidence="1">
    <location>
        <begin position="169"/>
        <end position="199"/>
    </location>
</feature>
<name>A0A9P6PGL2_9FUNG</name>
<accession>A0A9P6PGL2</accession>
<evidence type="ECO:0000256" key="1">
    <source>
        <dbReference type="SAM" id="MobiDB-lite"/>
    </source>
</evidence>
<protein>
    <submittedName>
        <fullName evidence="2">Uncharacterized protein</fullName>
    </submittedName>
</protein>
<evidence type="ECO:0000313" key="3">
    <source>
        <dbReference type="Proteomes" id="UP000807716"/>
    </source>
</evidence>
<proteinExistence type="predicted"/>
<evidence type="ECO:0000313" key="2">
    <source>
        <dbReference type="EMBL" id="KAG0247515.1"/>
    </source>
</evidence>
<feature type="compositionally biased region" description="Polar residues" evidence="1">
    <location>
        <begin position="176"/>
        <end position="193"/>
    </location>
</feature>
<comment type="caution">
    <text evidence="2">The sequence shown here is derived from an EMBL/GenBank/DDBJ whole genome shotgun (WGS) entry which is preliminary data.</text>
</comment>
<feature type="non-terminal residue" evidence="2">
    <location>
        <position position="199"/>
    </location>
</feature>
<dbReference type="EMBL" id="JAAAJB010001684">
    <property type="protein sequence ID" value="KAG0247515.1"/>
    <property type="molecule type" value="Genomic_DNA"/>
</dbReference>
<dbReference type="Proteomes" id="UP000807716">
    <property type="component" value="Unassembled WGS sequence"/>
</dbReference>
<keyword evidence="3" id="KW-1185">Reference proteome</keyword>
<sequence length="199" mass="22204">MSGQVCLRGVINKCFNNPATAPNPRCCSHCHPGALVVPEERSDQTSQALRVGRVIQTAQPVETRQNGGRSRKLKQHEKEHARQCLRQWVGVATRYLRKSIAWATRDAVLRDNQISKLCNNIQNIVSVDSIITFVPDCQFYSPTWPDPFFRDGLYRVLLGLQAQYPPTKARKKTRLGATTSGPTQCSAGTVQTDTLEKPS</sequence>
<reference evidence="2" key="1">
    <citation type="journal article" date="2020" name="Fungal Divers.">
        <title>Resolving the Mortierellaceae phylogeny through synthesis of multi-gene phylogenetics and phylogenomics.</title>
        <authorList>
            <person name="Vandepol N."/>
            <person name="Liber J."/>
            <person name="Desiro A."/>
            <person name="Na H."/>
            <person name="Kennedy M."/>
            <person name="Barry K."/>
            <person name="Grigoriev I.V."/>
            <person name="Miller A.N."/>
            <person name="O'Donnell K."/>
            <person name="Stajich J.E."/>
            <person name="Bonito G."/>
        </authorList>
    </citation>
    <scope>NUCLEOTIDE SEQUENCE</scope>
    <source>
        <strain evidence="2">BC1065</strain>
    </source>
</reference>
<gene>
    <name evidence="2" type="ORF">DFQ27_001908</name>
</gene>
<dbReference type="AlphaFoldDB" id="A0A9P6PGL2"/>